<sequence>MSKDVVKLSLYDLDLANHLSEKFNTEVEFDVHYRGYNSPDALSYFVCLDMNVLSESAKVLVVN</sequence>
<evidence type="ECO:0000313" key="1">
    <source>
        <dbReference type="EMBL" id="KAB1180346.1"/>
    </source>
</evidence>
<evidence type="ECO:0000313" key="2">
    <source>
        <dbReference type="Proteomes" id="UP000480943"/>
    </source>
</evidence>
<dbReference type="RefSeq" id="WP_106339240.1">
    <property type="nucleotide sequence ID" value="NZ_PVXI01000052.1"/>
</dbReference>
<comment type="caution">
    <text evidence="1">The sequence shown here is derived from an EMBL/GenBank/DDBJ whole genome shotgun (WGS) entry which is preliminary data.</text>
</comment>
<reference evidence="1 2" key="1">
    <citation type="submission" date="2019-09" db="EMBL/GenBank/DDBJ databases">
        <title>Photobacterium damselae subsp. damselae CDC-2227-81, a human clinical isolate.</title>
        <authorList>
            <person name="Osorio C.R."/>
        </authorList>
    </citation>
    <scope>NUCLEOTIDE SEQUENCE [LARGE SCALE GENOMIC DNA]</scope>
    <source>
        <strain evidence="1 2">CDC-2227-81</strain>
    </source>
</reference>
<gene>
    <name evidence="1" type="ORF">F6450_11370</name>
</gene>
<proteinExistence type="predicted"/>
<organism evidence="1 2">
    <name type="scientific">Photobacterium damselae subsp. damselae</name>
    <name type="common">Listonella damsela</name>
    <dbReference type="NCBI Taxonomy" id="85581"/>
    <lineage>
        <taxon>Bacteria</taxon>
        <taxon>Pseudomonadati</taxon>
        <taxon>Pseudomonadota</taxon>
        <taxon>Gammaproteobacteria</taxon>
        <taxon>Vibrionales</taxon>
        <taxon>Vibrionaceae</taxon>
        <taxon>Photobacterium</taxon>
    </lineage>
</organism>
<name>A0AAD3WV04_PHODD</name>
<dbReference type="EMBL" id="VZUQ01000064">
    <property type="protein sequence ID" value="KAB1180346.1"/>
    <property type="molecule type" value="Genomic_DNA"/>
</dbReference>
<dbReference type="AlphaFoldDB" id="A0AAD3WV04"/>
<accession>A0AAD3WV04</accession>
<protein>
    <submittedName>
        <fullName evidence="1">Uncharacterized protein</fullName>
    </submittedName>
</protein>
<dbReference type="Proteomes" id="UP000480943">
    <property type="component" value="Unassembled WGS sequence"/>
</dbReference>